<name>A0A2B7WR37_POLH7</name>
<dbReference type="STRING" id="1447883.A0A2B7WR37"/>
<dbReference type="Gene3D" id="3.30.710.10">
    <property type="entry name" value="Potassium Channel Kv1.1, Chain A"/>
    <property type="match status" value="1"/>
</dbReference>
<dbReference type="OrthoDB" id="4201710at2759"/>
<dbReference type="InterPro" id="IPR011333">
    <property type="entry name" value="SKP1/BTB/POZ_sf"/>
</dbReference>
<sequence>MKVEKQDPVIEVATPWDLTVKVEEEEVRRKYGADGRRGITTTKKSASFRVDKDTLINASWYFRTMLSGSWNESQTNTILLKGDTLKSMEVWFRALHSTLSAMPMDSISIAEIWHTIQAGDKYGLDRARLRSGFRTWWSSEATADRLTDMNVCRQLMFPAYAFDYTLGFRAVTRALVYNWPGHITEMRPNAIKHNLNSDNKMHLRPRVIQQLNATKADLRNKIYRCLFMDFNFILKKAKCTCHEETLCNYLRELSRIGVQPLGGELPHRSIKDIIDSLGRFNEENMRSKKAPTVRGVHFSSTTAVFLGSGSHSVY</sequence>
<protein>
    <recommendedName>
        <fullName evidence="3">BTB domain-containing protein</fullName>
    </recommendedName>
</protein>
<organism evidence="1 2">
    <name type="scientific">Polytolypa hystricis (strain UAMH7299)</name>
    <dbReference type="NCBI Taxonomy" id="1447883"/>
    <lineage>
        <taxon>Eukaryota</taxon>
        <taxon>Fungi</taxon>
        <taxon>Dikarya</taxon>
        <taxon>Ascomycota</taxon>
        <taxon>Pezizomycotina</taxon>
        <taxon>Eurotiomycetes</taxon>
        <taxon>Eurotiomycetidae</taxon>
        <taxon>Onygenales</taxon>
        <taxon>Onygenales incertae sedis</taxon>
        <taxon>Polytolypa</taxon>
    </lineage>
</organism>
<dbReference type="EMBL" id="PDNA01000278">
    <property type="protein sequence ID" value="PGG99082.1"/>
    <property type="molecule type" value="Genomic_DNA"/>
</dbReference>
<dbReference type="Proteomes" id="UP000224634">
    <property type="component" value="Unassembled WGS sequence"/>
</dbReference>
<reference evidence="1 2" key="1">
    <citation type="submission" date="2017-10" db="EMBL/GenBank/DDBJ databases">
        <title>Comparative genomics in systemic dimorphic fungi from Ajellomycetaceae.</title>
        <authorList>
            <person name="Munoz J.F."/>
            <person name="Mcewen J.G."/>
            <person name="Clay O.K."/>
            <person name="Cuomo C.A."/>
        </authorList>
    </citation>
    <scope>NUCLEOTIDE SEQUENCE [LARGE SCALE GENOMIC DNA]</scope>
    <source>
        <strain evidence="1 2">UAMH7299</strain>
    </source>
</reference>
<comment type="caution">
    <text evidence="1">The sequence shown here is derived from an EMBL/GenBank/DDBJ whole genome shotgun (WGS) entry which is preliminary data.</text>
</comment>
<keyword evidence="2" id="KW-1185">Reference proteome</keyword>
<proteinExistence type="predicted"/>
<evidence type="ECO:0008006" key="3">
    <source>
        <dbReference type="Google" id="ProtNLM"/>
    </source>
</evidence>
<evidence type="ECO:0000313" key="2">
    <source>
        <dbReference type="Proteomes" id="UP000224634"/>
    </source>
</evidence>
<accession>A0A2B7WR37</accession>
<dbReference type="AlphaFoldDB" id="A0A2B7WR37"/>
<dbReference type="SUPFAM" id="SSF54695">
    <property type="entry name" value="POZ domain"/>
    <property type="match status" value="1"/>
</dbReference>
<gene>
    <name evidence="1" type="ORF">AJ80_09414</name>
</gene>
<evidence type="ECO:0000313" key="1">
    <source>
        <dbReference type="EMBL" id="PGG99082.1"/>
    </source>
</evidence>